<dbReference type="Pfam" id="PF25209">
    <property type="entry name" value="Phage_capsid_4"/>
    <property type="match status" value="1"/>
</dbReference>
<dbReference type="RefSeq" id="WP_264716303.1">
    <property type="nucleotide sequence ID" value="NZ_JAPDNT010000036.1"/>
</dbReference>
<comment type="caution">
    <text evidence="6">The sequence shown here is derived from an EMBL/GenBank/DDBJ whole genome shotgun (WGS) entry which is preliminary data.</text>
</comment>
<name>A0AA41YS64_9PROT</name>
<evidence type="ECO:0000256" key="3">
    <source>
        <dbReference type="ARBA" id="ARBA00022801"/>
    </source>
</evidence>
<feature type="domain" description="Prohead serine protease" evidence="5">
    <location>
        <begin position="103"/>
        <end position="176"/>
    </location>
</feature>
<accession>A0AA41YS64</accession>
<keyword evidence="7" id="KW-1185">Reference proteome</keyword>
<evidence type="ECO:0000313" key="6">
    <source>
        <dbReference type="EMBL" id="MCW3477358.1"/>
    </source>
</evidence>
<dbReference type="Proteomes" id="UP001165679">
    <property type="component" value="Unassembled WGS sequence"/>
</dbReference>
<gene>
    <name evidence="6" type="ORF">OL599_22575</name>
</gene>
<keyword evidence="1" id="KW-1188">Viral release from host cell</keyword>
<evidence type="ECO:0000259" key="5">
    <source>
        <dbReference type="Pfam" id="PF04586"/>
    </source>
</evidence>
<dbReference type="GO" id="GO:0006508">
    <property type="term" value="P:proteolysis"/>
    <property type="evidence" value="ECO:0007669"/>
    <property type="project" value="UniProtKB-KW"/>
</dbReference>
<reference evidence="6" key="1">
    <citation type="submission" date="2022-09" db="EMBL/GenBank/DDBJ databases">
        <title>Rhodovastum sp. nov. RN2-1 isolated from soil in Seongnam, South Korea.</title>
        <authorList>
            <person name="Le N.T."/>
        </authorList>
    </citation>
    <scope>NUCLEOTIDE SEQUENCE</scope>
    <source>
        <strain evidence="6">RN2-1</strain>
    </source>
</reference>
<proteinExistence type="predicted"/>
<feature type="region of interest" description="Disordered" evidence="4">
    <location>
        <begin position="173"/>
        <end position="204"/>
    </location>
</feature>
<evidence type="ECO:0000256" key="2">
    <source>
        <dbReference type="ARBA" id="ARBA00022670"/>
    </source>
</evidence>
<organism evidence="6 7">
    <name type="scientific">Limobrevibacterium gyesilva</name>
    <dbReference type="NCBI Taxonomy" id="2991712"/>
    <lineage>
        <taxon>Bacteria</taxon>
        <taxon>Pseudomonadati</taxon>
        <taxon>Pseudomonadota</taxon>
        <taxon>Alphaproteobacteria</taxon>
        <taxon>Acetobacterales</taxon>
        <taxon>Acetobacteraceae</taxon>
        <taxon>Limobrevibacterium</taxon>
    </lineage>
</organism>
<evidence type="ECO:0000313" key="7">
    <source>
        <dbReference type="Proteomes" id="UP001165679"/>
    </source>
</evidence>
<evidence type="ECO:0000256" key="1">
    <source>
        <dbReference type="ARBA" id="ARBA00022612"/>
    </source>
</evidence>
<evidence type="ECO:0000256" key="4">
    <source>
        <dbReference type="SAM" id="MobiDB-lite"/>
    </source>
</evidence>
<keyword evidence="2 6" id="KW-0645">Protease</keyword>
<dbReference type="GO" id="GO:0008233">
    <property type="term" value="F:peptidase activity"/>
    <property type="evidence" value="ECO:0007669"/>
    <property type="project" value="UniProtKB-KW"/>
</dbReference>
<reference evidence="6" key="2">
    <citation type="submission" date="2022-10" db="EMBL/GenBank/DDBJ databases">
        <authorList>
            <person name="Trinh H.N."/>
        </authorList>
    </citation>
    <scope>NUCLEOTIDE SEQUENCE</scope>
    <source>
        <strain evidence="6">RN2-1</strain>
    </source>
</reference>
<keyword evidence="3" id="KW-0378">Hydrolase</keyword>
<protein>
    <submittedName>
        <fullName evidence="6">HK97 family phage prohead protease</fullName>
    </submittedName>
</protein>
<dbReference type="AlphaFoldDB" id="A0AA41YS64"/>
<dbReference type="EMBL" id="JAPDNT010000036">
    <property type="protein sequence ID" value="MCW3477358.1"/>
    <property type="molecule type" value="Genomic_DNA"/>
</dbReference>
<sequence>MPNDLITRPAGAQGIRASFAPETWNPETRTVDVVWSTGAAVQRRDYWTGKSWTEKLDVSAAAVDLGRLNAGAPLLNTHSSWDLSDIVGVVVDGSATVSGGVGRAQVRFSERDEVAGIVADVAAGIIRNISVGYTVQKWTIAEATADSPEIRTASAWTPYEISLVPIPADAGAQVRAQPQPGAVPPPPTPQAARAASQEPTMTPEEITAATEAARAEARAAERARHADIAIIARQADLDQDWVQTQIAGDATVDQIRAVALERVASRATSRIPAEAADARRDERETIITRMADALTAARTNTAPPDHAREFMGLGMHGVIREIALRHGVKGVHRMTGSQLADLALSRRDGAGLTSSDFAAILTNSTNKYLRSVYGGFPQTWKGWTTEYDVADFKTITSAGMGNFPEPIPFAEGAAVPGGVLSDEGETFAVAERGRVVSLSRVAIVNDDMRAIDRAVQSAALAGYTALRRVVFGILTTNAAMQDGIALFHATHGNLGTAGTLTATTYSELLQLLMQMNDVSGQPMPPPTSVALLVPPSKQRTALEITSALIVPTAIGATLPTEYKQMTEVVMEPFLRTGNDPYFLMRKDVPVIDIAYLQGDGRVPVLTSESEIEFTGMTWRVTFNFGAKAVTWRSGASNVGG</sequence>
<dbReference type="Pfam" id="PF04586">
    <property type="entry name" value="Peptidase_S78"/>
    <property type="match status" value="1"/>
</dbReference>
<dbReference type="InterPro" id="IPR054613">
    <property type="entry name" value="Peptidase_S78_dom"/>
</dbReference>